<evidence type="ECO:0000256" key="11">
    <source>
        <dbReference type="ARBA" id="ARBA00023303"/>
    </source>
</evidence>
<keyword evidence="10" id="KW-1071">Ligand-gated ion channel</keyword>
<keyword evidence="7" id="KW-0472">Membrane</keyword>
<evidence type="ECO:0000256" key="8">
    <source>
        <dbReference type="ARBA" id="ARBA00023170"/>
    </source>
</evidence>
<dbReference type="Gene3D" id="3.40.190.10">
    <property type="entry name" value="Periplasmic binding protein-like II"/>
    <property type="match status" value="1"/>
</dbReference>
<dbReference type="HOGENOM" id="CLU_1478638_0_0_1"/>
<keyword evidence="11" id="KW-0407">Ion channel</keyword>
<dbReference type="STRING" id="45351.A8DWS4"/>
<keyword evidence="4" id="KW-1133">Transmembrane helix</keyword>
<protein>
    <recommendedName>
        <fullName evidence="12">Ionotropic glutamate receptor L-glutamate and glycine-binding domain-containing protein</fullName>
    </recommendedName>
</protein>
<evidence type="ECO:0000256" key="2">
    <source>
        <dbReference type="ARBA" id="ARBA00022448"/>
    </source>
</evidence>
<evidence type="ECO:0000256" key="1">
    <source>
        <dbReference type="ARBA" id="ARBA00004141"/>
    </source>
</evidence>
<organism evidence="13 14">
    <name type="scientific">Nematostella vectensis</name>
    <name type="common">Starlet sea anemone</name>
    <dbReference type="NCBI Taxonomy" id="45351"/>
    <lineage>
        <taxon>Eukaryota</taxon>
        <taxon>Metazoa</taxon>
        <taxon>Cnidaria</taxon>
        <taxon>Anthozoa</taxon>
        <taxon>Hexacorallia</taxon>
        <taxon>Actiniaria</taxon>
        <taxon>Edwardsiidae</taxon>
        <taxon>Nematostella</taxon>
    </lineage>
</organism>
<dbReference type="SUPFAM" id="SSF53850">
    <property type="entry name" value="Periplasmic binding protein-like II"/>
    <property type="match status" value="1"/>
</dbReference>
<accession>A8DWS4</accession>
<proteinExistence type="predicted"/>
<dbReference type="GO" id="GO:0015276">
    <property type="term" value="F:ligand-gated monoatomic ion channel activity"/>
    <property type="evidence" value="ECO:0007669"/>
    <property type="project" value="InterPro"/>
</dbReference>
<keyword evidence="6" id="KW-0406">Ion transport</keyword>
<evidence type="ECO:0000259" key="12">
    <source>
        <dbReference type="SMART" id="SM00918"/>
    </source>
</evidence>
<dbReference type="AlphaFoldDB" id="A8DWS4"/>
<evidence type="ECO:0000256" key="7">
    <source>
        <dbReference type="ARBA" id="ARBA00023136"/>
    </source>
</evidence>
<feature type="domain" description="Ionotropic glutamate receptor L-glutamate and glycine-binding" evidence="12">
    <location>
        <begin position="112"/>
        <end position="167"/>
    </location>
</feature>
<keyword evidence="5" id="KW-0175">Coiled coil</keyword>
<comment type="subcellular location">
    <subcellularLocation>
        <location evidence="1">Membrane</location>
        <topology evidence="1">Multi-pass membrane protein</topology>
    </subcellularLocation>
</comment>
<dbReference type="FunFam" id="3.40.190.10:FF:000078">
    <property type="entry name" value="glutamate receptor ionotropic, NMDA 3B"/>
    <property type="match status" value="1"/>
</dbReference>
<keyword evidence="2" id="KW-0813">Transport</keyword>
<dbReference type="InterPro" id="IPR019594">
    <property type="entry name" value="Glu/Gly-bd"/>
</dbReference>
<dbReference type="EMBL" id="DS480125">
    <property type="protein sequence ID" value="EDO25336.1"/>
    <property type="molecule type" value="Genomic_DNA"/>
</dbReference>
<keyword evidence="3" id="KW-0812">Transmembrane</keyword>
<dbReference type="eggNOG" id="KOG4440">
    <property type="taxonomic scope" value="Eukaryota"/>
</dbReference>
<dbReference type="Proteomes" id="UP000001593">
    <property type="component" value="Unassembled WGS sequence"/>
</dbReference>
<keyword evidence="8" id="KW-0675">Receptor</keyword>
<evidence type="ECO:0000313" key="14">
    <source>
        <dbReference type="Proteomes" id="UP000001593"/>
    </source>
</evidence>
<evidence type="ECO:0000256" key="3">
    <source>
        <dbReference type="ARBA" id="ARBA00022692"/>
    </source>
</evidence>
<name>A8DWS4_NEMVE</name>
<sequence>LVDTGGLQSEIATKLSSLGDQANTEFLISKLLPSSQDVELVGQTPNRKLVMLQNLLRPNLKCKNPRALCVVAILDILCFKSLYEVKSSNECILSHMCTVYGEEVGDNNTVTPRVRHFCCKGFAIDILMNLERDLEFEAEIYLVEDKKYGVYDKKLKRWNGMIGDLVDGRAELALRPPCLLLFC</sequence>
<keyword evidence="14" id="KW-1185">Reference proteome</keyword>
<dbReference type="SMART" id="SM00918">
    <property type="entry name" value="Lig_chan-Glu_bd"/>
    <property type="match status" value="1"/>
</dbReference>
<dbReference type="GO" id="GO:0043226">
    <property type="term" value="C:organelle"/>
    <property type="evidence" value="ECO:0007669"/>
    <property type="project" value="UniProtKB-ARBA"/>
</dbReference>
<reference evidence="13 14" key="1">
    <citation type="journal article" date="2007" name="Science">
        <title>Sea anemone genome reveals ancestral eumetazoan gene repertoire and genomic organization.</title>
        <authorList>
            <person name="Putnam N.H."/>
            <person name="Srivastava M."/>
            <person name="Hellsten U."/>
            <person name="Dirks B."/>
            <person name="Chapman J."/>
            <person name="Salamov A."/>
            <person name="Terry A."/>
            <person name="Shapiro H."/>
            <person name="Lindquist E."/>
            <person name="Kapitonov V.V."/>
            <person name="Jurka J."/>
            <person name="Genikhovich G."/>
            <person name="Grigoriev I.V."/>
            <person name="Lucas S.M."/>
            <person name="Steele R.E."/>
            <person name="Finnerty J.R."/>
            <person name="Technau U."/>
            <person name="Martindale M.Q."/>
            <person name="Rokhsar D.S."/>
        </authorList>
    </citation>
    <scope>NUCLEOTIDE SEQUENCE [LARGE SCALE GENOMIC DNA]</scope>
    <source>
        <strain evidence="14">CH2 X CH6</strain>
    </source>
</reference>
<keyword evidence="9" id="KW-0325">Glycoprotein</keyword>
<evidence type="ECO:0000256" key="5">
    <source>
        <dbReference type="ARBA" id="ARBA00023054"/>
    </source>
</evidence>
<feature type="non-terminal residue" evidence="13">
    <location>
        <position position="1"/>
    </location>
</feature>
<dbReference type="Pfam" id="PF10613">
    <property type="entry name" value="Lig_chan-Glu_bd"/>
    <property type="match status" value="1"/>
</dbReference>
<gene>
    <name evidence="13" type="ORF">NEMVEDRAFT_v1g226085</name>
</gene>
<dbReference type="GO" id="GO:0005886">
    <property type="term" value="C:plasma membrane"/>
    <property type="evidence" value="ECO:0007669"/>
    <property type="project" value="UniProtKB-ARBA"/>
</dbReference>
<evidence type="ECO:0000313" key="13">
    <source>
        <dbReference type="EMBL" id="EDO25336.1"/>
    </source>
</evidence>
<evidence type="ECO:0000256" key="6">
    <source>
        <dbReference type="ARBA" id="ARBA00023065"/>
    </source>
</evidence>
<dbReference type="InParanoid" id="A8DWS4"/>
<dbReference type="PhylomeDB" id="A8DWS4"/>
<evidence type="ECO:0000256" key="4">
    <source>
        <dbReference type="ARBA" id="ARBA00022989"/>
    </source>
</evidence>
<evidence type="ECO:0000256" key="9">
    <source>
        <dbReference type="ARBA" id="ARBA00023180"/>
    </source>
</evidence>
<evidence type="ECO:0000256" key="10">
    <source>
        <dbReference type="ARBA" id="ARBA00023286"/>
    </source>
</evidence>